<evidence type="ECO:0000313" key="8">
    <source>
        <dbReference type="EMBL" id="RLC37564.1"/>
    </source>
</evidence>
<dbReference type="FunFam" id="3.40.50.12230:FF:000001">
    <property type="entry name" value="Methionyl-tRNA formyltransferase"/>
    <property type="match status" value="1"/>
</dbReference>
<feature type="domain" description="Formyl transferase N-terminal" evidence="6">
    <location>
        <begin position="8"/>
        <end position="186"/>
    </location>
</feature>
<dbReference type="SUPFAM" id="SSF53328">
    <property type="entry name" value="Formyltransferase"/>
    <property type="match status" value="1"/>
</dbReference>
<evidence type="ECO:0000256" key="2">
    <source>
        <dbReference type="ARBA" id="ARBA00012261"/>
    </source>
</evidence>
<dbReference type="GO" id="GO:0005829">
    <property type="term" value="C:cytosol"/>
    <property type="evidence" value="ECO:0007669"/>
    <property type="project" value="TreeGrafter"/>
</dbReference>
<comment type="similarity">
    <text evidence="1 5">Belongs to the Fmt family.</text>
</comment>
<organism evidence="8 9">
    <name type="scientific">candidate division Kazan bacterium</name>
    <dbReference type="NCBI Taxonomy" id="2202143"/>
    <lineage>
        <taxon>Bacteria</taxon>
        <taxon>Bacteria division Kazan-3B-28</taxon>
    </lineage>
</organism>
<feature type="binding site" evidence="5">
    <location>
        <begin position="116"/>
        <end position="119"/>
    </location>
    <ligand>
        <name>(6S)-5,6,7,8-tetrahydrofolate</name>
        <dbReference type="ChEBI" id="CHEBI:57453"/>
    </ligand>
</feature>
<reference evidence="8 9" key="1">
    <citation type="submission" date="2018-06" db="EMBL/GenBank/DDBJ databases">
        <title>Extensive metabolic versatility and redundancy in microbially diverse, dynamic hydrothermal sediments.</title>
        <authorList>
            <person name="Dombrowski N."/>
            <person name="Teske A."/>
            <person name="Baker B.J."/>
        </authorList>
    </citation>
    <scope>NUCLEOTIDE SEQUENCE [LARGE SCALE GENOMIC DNA]</scope>
    <source>
        <strain evidence="8">B79_G16</strain>
    </source>
</reference>
<comment type="function">
    <text evidence="5">Attaches a formyl group to the free amino group of methionyl-tRNA(fMet). The formyl group appears to play a dual role in the initiator identity of N-formylmethionyl-tRNA by promoting its recognition by IF2 and preventing the misappropriation of this tRNA by the elongation apparatus.</text>
</comment>
<keyword evidence="3 5" id="KW-0808">Transferase</keyword>
<dbReference type="PANTHER" id="PTHR11138:SF5">
    <property type="entry name" value="METHIONYL-TRNA FORMYLTRANSFERASE, MITOCHONDRIAL"/>
    <property type="match status" value="1"/>
</dbReference>
<dbReference type="PANTHER" id="PTHR11138">
    <property type="entry name" value="METHIONYL-TRNA FORMYLTRANSFERASE"/>
    <property type="match status" value="1"/>
</dbReference>
<dbReference type="AlphaFoldDB" id="A0A420ZDH8"/>
<protein>
    <recommendedName>
        <fullName evidence="2 5">Methionyl-tRNA formyltransferase</fullName>
        <ecNumber evidence="2 5">2.1.2.9</ecNumber>
    </recommendedName>
</protein>
<keyword evidence="4 5" id="KW-0648">Protein biosynthesis</keyword>
<feature type="domain" description="Formyl transferase C-terminal" evidence="7">
    <location>
        <begin position="212"/>
        <end position="302"/>
    </location>
</feature>
<name>A0A420ZDH8_UNCK3</name>
<dbReference type="CDD" id="cd08646">
    <property type="entry name" value="FMT_core_Met-tRNA-FMT_N"/>
    <property type="match status" value="1"/>
</dbReference>
<dbReference type="Proteomes" id="UP000281261">
    <property type="component" value="Unassembled WGS sequence"/>
</dbReference>
<dbReference type="InterPro" id="IPR041711">
    <property type="entry name" value="Met-tRNA-FMT_N"/>
</dbReference>
<evidence type="ECO:0000256" key="1">
    <source>
        <dbReference type="ARBA" id="ARBA00010699"/>
    </source>
</evidence>
<dbReference type="EMBL" id="QMNG01000003">
    <property type="protein sequence ID" value="RLC37564.1"/>
    <property type="molecule type" value="Genomic_DNA"/>
</dbReference>
<sequence length="312" mass="34149">MNPQSYNVIFMGTPEFAVPSLKALIASPEFNVRMVITQPDKPAGRGNEVQKSPVTEVALTEGLPILQPETVKHNPELVRAIKSIAPDVIVVAAYGKILPQEILDIPKFGIVNVHASLLPKYRGASPIPATIINGDAETGVTIMKMELEMDAGPIIGTSKKITIDQDDTSATLSKKLAEIGAESLMELLPKYLSGEITPQKQNEAEASFVKLLEKEDGKIDWNESEEIIARKVRAYNPWPSAFTIYKGEPLKILETEYHPEIQNESGKVSTQNSDLYIGKLKILKLQPAGKKPMSGRDFLAGHADIADIDLRS</sequence>
<comment type="catalytic activity">
    <reaction evidence="5">
        <text>L-methionyl-tRNA(fMet) + (6R)-10-formyltetrahydrofolate = N-formyl-L-methionyl-tRNA(fMet) + (6S)-5,6,7,8-tetrahydrofolate + H(+)</text>
        <dbReference type="Rhea" id="RHEA:24380"/>
        <dbReference type="Rhea" id="RHEA-COMP:9952"/>
        <dbReference type="Rhea" id="RHEA-COMP:9953"/>
        <dbReference type="ChEBI" id="CHEBI:15378"/>
        <dbReference type="ChEBI" id="CHEBI:57453"/>
        <dbReference type="ChEBI" id="CHEBI:78530"/>
        <dbReference type="ChEBI" id="CHEBI:78844"/>
        <dbReference type="ChEBI" id="CHEBI:195366"/>
        <dbReference type="EC" id="2.1.2.9"/>
    </reaction>
</comment>
<dbReference type="Pfam" id="PF00551">
    <property type="entry name" value="Formyl_trans_N"/>
    <property type="match status" value="1"/>
</dbReference>
<dbReference type="EC" id="2.1.2.9" evidence="2 5"/>
<dbReference type="InterPro" id="IPR005794">
    <property type="entry name" value="Fmt"/>
</dbReference>
<dbReference type="InterPro" id="IPR044135">
    <property type="entry name" value="Met-tRNA-FMT_C"/>
</dbReference>
<gene>
    <name evidence="5" type="primary">fmt</name>
    <name evidence="8" type="ORF">DRH29_01710</name>
</gene>
<dbReference type="CDD" id="cd08704">
    <property type="entry name" value="Met_tRNA_FMT_C"/>
    <property type="match status" value="1"/>
</dbReference>
<comment type="caution">
    <text evidence="8">The sequence shown here is derived from an EMBL/GenBank/DDBJ whole genome shotgun (WGS) entry which is preliminary data.</text>
</comment>
<evidence type="ECO:0000313" key="9">
    <source>
        <dbReference type="Proteomes" id="UP000281261"/>
    </source>
</evidence>
<accession>A0A420ZDH8</accession>
<dbReference type="InterPro" id="IPR036477">
    <property type="entry name" value="Formyl_transf_N_sf"/>
</dbReference>
<evidence type="ECO:0000259" key="7">
    <source>
        <dbReference type="Pfam" id="PF02911"/>
    </source>
</evidence>
<dbReference type="NCBIfam" id="TIGR00460">
    <property type="entry name" value="fmt"/>
    <property type="match status" value="1"/>
</dbReference>
<evidence type="ECO:0000256" key="4">
    <source>
        <dbReference type="ARBA" id="ARBA00022917"/>
    </source>
</evidence>
<dbReference type="Gene3D" id="3.40.50.12230">
    <property type="match status" value="1"/>
</dbReference>
<evidence type="ECO:0000256" key="3">
    <source>
        <dbReference type="ARBA" id="ARBA00022679"/>
    </source>
</evidence>
<evidence type="ECO:0000256" key="5">
    <source>
        <dbReference type="HAMAP-Rule" id="MF_00182"/>
    </source>
</evidence>
<dbReference type="SUPFAM" id="SSF50486">
    <property type="entry name" value="FMT C-terminal domain-like"/>
    <property type="match status" value="1"/>
</dbReference>
<dbReference type="InterPro" id="IPR002376">
    <property type="entry name" value="Formyl_transf_N"/>
</dbReference>
<dbReference type="HAMAP" id="MF_00182">
    <property type="entry name" value="Formyl_trans"/>
    <property type="match status" value="1"/>
</dbReference>
<dbReference type="Pfam" id="PF02911">
    <property type="entry name" value="Formyl_trans_C"/>
    <property type="match status" value="1"/>
</dbReference>
<proteinExistence type="inferred from homology"/>
<dbReference type="GO" id="GO:0004479">
    <property type="term" value="F:methionyl-tRNA formyltransferase activity"/>
    <property type="evidence" value="ECO:0007669"/>
    <property type="project" value="UniProtKB-UniRule"/>
</dbReference>
<evidence type="ECO:0000259" key="6">
    <source>
        <dbReference type="Pfam" id="PF00551"/>
    </source>
</evidence>
<dbReference type="InterPro" id="IPR005793">
    <property type="entry name" value="Formyl_trans_C"/>
</dbReference>
<dbReference type="InterPro" id="IPR011034">
    <property type="entry name" value="Formyl_transferase-like_C_sf"/>
</dbReference>